<evidence type="ECO:0000259" key="1">
    <source>
        <dbReference type="Pfam" id="PF11141"/>
    </source>
</evidence>
<dbReference type="AlphaFoldDB" id="A0A6F8PXW8"/>
<dbReference type="Gene3D" id="1.10.10.620">
    <property type="entry name" value="ribosome modulation factor like domain"/>
    <property type="match status" value="1"/>
</dbReference>
<reference evidence="3" key="1">
    <citation type="submission" date="2019-11" db="EMBL/GenBank/DDBJ databases">
        <title>Isolation and characterization of two novel species in the genus Thiomicrorhabdus.</title>
        <authorList>
            <person name="Mochizuki J."/>
            <person name="Kojima H."/>
            <person name="Fukui M."/>
        </authorList>
    </citation>
    <scope>NUCLEOTIDE SEQUENCE [LARGE SCALE GENOMIC DNA]</scope>
    <source>
        <strain evidence="3">aks77</strain>
    </source>
</reference>
<name>A0A6F8PXW8_9GAMM</name>
<dbReference type="EMBL" id="AP021889">
    <property type="protein sequence ID" value="BBP46946.1"/>
    <property type="molecule type" value="Genomic_DNA"/>
</dbReference>
<protein>
    <recommendedName>
        <fullName evidence="1">DUF2914 domain-containing protein</fullName>
    </recommendedName>
</protein>
<sequence>MPIADSENPAHQRAFKTGYRYGLAGKSLSHMPHDIRQDACLRDYFAQGWEVSQEDINSQRLLLAKPNWRYRIAWFTVMVLGGLATSGVMLKQINEQNQQANVHQLQNSISPNTTATGLMSDAQRADMQFRAEQFAQIAENKTPLSPIIPDSNVQIVQAQIRAQGQNFPLSLSQRFEKSPIILPKYLRTLEFNAQLSLNKPQTIYLHWRYDGLIIQKGKFSLEAGLQSLSATELMTSARQGRWYIELLDSKQQVFKRMAFNYGNLDENH</sequence>
<accession>A0A6F8PXW8</accession>
<evidence type="ECO:0000313" key="2">
    <source>
        <dbReference type="EMBL" id="BBP46946.1"/>
    </source>
</evidence>
<evidence type="ECO:0000313" key="3">
    <source>
        <dbReference type="Proteomes" id="UP000501726"/>
    </source>
</evidence>
<proteinExistence type="predicted"/>
<gene>
    <name evidence="2" type="ORF">THMIRHAS_23190</name>
</gene>
<dbReference type="Pfam" id="PF11141">
    <property type="entry name" value="DUF2914"/>
    <property type="match status" value="1"/>
</dbReference>
<dbReference type="RefSeq" id="WP_173274041.1">
    <property type="nucleotide sequence ID" value="NZ_AP021889.1"/>
</dbReference>
<keyword evidence="3" id="KW-1185">Reference proteome</keyword>
<dbReference type="InterPro" id="IPR022606">
    <property type="entry name" value="DUF2914"/>
</dbReference>
<dbReference type="InterPro" id="IPR023200">
    <property type="entry name" value="RMF_sf"/>
</dbReference>
<organism evidence="2 3">
    <name type="scientific">Thiosulfatimonas sediminis</name>
    <dbReference type="NCBI Taxonomy" id="2675054"/>
    <lineage>
        <taxon>Bacteria</taxon>
        <taxon>Pseudomonadati</taxon>
        <taxon>Pseudomonadota</taxon>
        <taxon>Gammaproteobacteria</taxon>
        <taxon>Thiotrichales</taxon>
        <taxon>Piscirickettsiaceae</taxon>
        <taxon>Thiosulfatimonas</taxon>
    </lineage>
</organism>
<feature type="domain" description="DUF2914" evidence="1">
    <location>
        <begin position="201"/>
        <end position="260"/>
    </location>
</feature>
<dbReference type="Proteomes" id="UP000501726">
    <property type="component" value="Chromosome"/>
</dbReference>
<dbReference type="KEGG" id="tse:THMIRHAS_23190"/>